<feature type="region of interest" description="Disordered" evidence="7">
    <location>
        <begin position="241"/>
        <end position="265"/>
    </location>
</feature>
<sequence length="265" mass="27985">MPRTAVVVEDEPDIRSLITAVLESSGYTVHGTENGLDAVELVRTLAPDVTTLDVNIPGIDGFEVARRVRAFSDTYIIFISAFVEDVDAERGRAAGGDEYLGKPFRPRELRARLSGIELRGESGRRAAAAPVETLTFDDISVCDEATTAAGVTLELGAPEREILRALVTARRRGAEKGDLVRLLGGAADPRDVTADEIVAVERAVQLLRAALRSANSAVSIESLHGTGYRLAAIDQLGSAKSTAAAPPVAARPAVPRPSSSRSSTS</sequence>
<dbReference type="InterPro" id="IPR011006">
    <property type="entry name" value="CheY-like_superfamily"/>
</dbReference>
<evidence type="ECO:0000256" key="1">
    <source>
        <dbReference type="ARBA" id="ARBA00022553"/>
    </source>
</evidence>
<keyword evidence="5" id="KW-0804">Transcription</keyword>
<protein>
    <recommendedName>
        <fullName evidence="8">Response regulatory domain-containing protein</fullName>
    </recommendedName>
</protein>
<dbReference type="SUPFAM" id="SSF52172">
    <property type="entry name" value="CheY-like"/>
    <property type="match status" value="1"/>
</dbReference>
<feature type="modified residue" description="4-aspartylphosphate" evidence="6">
    <location>
        <position position="53"/>
    </location>
</feature>
<keyword evidence="2" id="KW-0902">Two-component regulatory system</keyword>
<dbReference type="RefSeq" id="WP_263795687.1">
    <property type="nucleotide sequence ID" value="NZ_AP027141.1"/>
</dbReference>
<dbReference type="InterPro" id="IPR039420">
    <property type="entry name" value="WalR-like"/>
</dbReference>
<evidence type="ECO:0000256" key="5">
    <source>
        <dbReference type="ARBA" id="ARBA00023163"/>
    </source>
</evidence>
<dbReference type="InterPro" id="IPR016032">
    <property type="entry name" value="Sig_transdc_resp-reg_C-effctor"/>
</dbReference>
<organism evidence="9 10">
    <name type="scientific">Microbacterium terricola</name>
    <dbReference type="NCBI Taxonomy" id="344163"/>
    <lineage>
        <taxon>Bacteria</taxon>
        <taxon>Bacillati</taxon>
        <taxon>Actinomycetota</taxon>
        <taxon>Actinomycetes</taxon>
        <taxon>Micrococcales</taxon>
        <taxon>Microbacteriaceae</taxon>
        <taxon>Microbacterium</taxon>
    </lineage>
</organism>
<name>A0ABM8DXS3_9MICO</name>
<reference evidence="9 10" key="1">
    <citation type="submission" date="2022-12" db="EMBL/GenBank/DDBJ databases">
        <title>Microbacterium terricola strain KV-448 chromosome, complete genome.</title>
        <authorList>
            <person name="Oshima T."/>
            <person name="Moriya T."/>
            <person name="Bessho Y."/>
        </authorList>
    </citation>
    <scope>NUCLEOTIDE SEQUENCE [LARGE SCALE GENOMIC DNA]</scope>
    <source>
        <strain evidence="9 10">KV-448</strain>
    </source>
</reference>
<proteinExistence type="predicted"/>
<accession>A0ABM8DXS3</accession>
<keyword evidence="3" id="KW-0805">Transcription regulation</keyword>
<dbReference type="PROSITE" id="PS50110">
    <property type="entry name" value="RESPONSE_REGULATORY"/>
    <property type="match status" value="1"/>
</dbReference>
<dbReference type="CDD" id="cd17574">
    <property type="entry name" value="REC_OmpR"/>
    <property type="match status" value="1"/>
</dbReference>
<evidence type="ECO:0000259" key="8">
    <source>
        <dbReference type="PROSITE" id="PS50110"/>
    </source>
</evidence>
<evidence type="ECO:0000256" key="2">
    <source>
        <dbReference type="ARBA" id="ARBA00023012"/>
    </source>
</evidence>
<evidence type="ECO:0000313" key="9">
    <source>
        <dbReference type="EMBL" id="BDV30447.1"/>
    </source>
</evidence>
<dbReference type="Gene3D" id="1.10.10.10">
    <property type="entry name" value="Winged helix-like DNA-binding domain superfamily/Winged helix DNA-binding domain"/>
    <property type="match status" value="1"/>
</dbReference>
<dbReference type="PANTHER" id="PTHR48111">
    <property type="entry name" value="REGULATOR OF RPOS"/>
    <property type="match status" value="1"/>
</dbReference>
<keyword evidence="10" id="KW-1185">Reference proteome</keyword>
<gene>
    <name evidence="9" type="ORF">Microterr_11070</name>
</gene>
<evidence type="ECO:0000256" key="4">
    <source>
        <dbReference type="ARBA" id="ARBA00023125"/>
    </source>
</evidence>
<dbReference type="InterPro" id="IPR036388">
    <property type="entry name" value="WH-like_DNA-bd_sf"/>
</dbReference>
<evidence type="ECO:0000256" key="6">
    <source>
        <dbReference type="PROSITE-ProRule" id="PRU00169"/>
    </source>
</evidence>
<dbReference type="SUPFAM" id="SSF46894">
    <property type="entry name" value="C-terminal effector domain of the bipartite response regulators"/>
    <property type="match status" value="1"/>
</dbReference>
<evidence type="ECO:0000256" key="7">
    <source>
        <dbReference type="SAM" id="MobiDB-lite"/>
    </source>
</evidence>
<feature type="domain" description="Response regulatory" evidence="8">
    <location>
        <begin position="4"/>
        <end position="117"/>
    </location>
</feature>
<evidence type="ECO:0000256" key="3">
    <source>
        <dbReference type="ARBA" id="ARBA00023015"/>
    </source>
</evidence>
<dbReference type="SMART" id="SM00448">
    <property type="entry name" value="REC"/>
    <property type="match status" value="1"/>
</dbReference>
<keyword evidence="1 6" id="KW-0597">Phosphoprotein</keyword>
<keyword evidence="4" id="KW-0238">DNA-binding</keyword>
<evidence type="ECO:0000313" key="10">
    <source>
        <dbReference type="Proteomes" id="UP001317779"/>
    </source>
</evidence>
<dbReference type="InterPro" id="IPR001789">
    <property type="entry name" value="Sig_transdc_resp-reg_receiver"/>
</dbReference>
<dbReference type="Pfam" id="PF00072">
    <property type="entry name" value="Response_reg"/>
    <property type="match status" value="1"/>
</dbReference>
<dbReference type="EMBL" id="AP027141">
    <property type="protein sequence ID" value="BDV30447.1"/>
    <property type="molecule type" value="Genomic_DNA"/>
</dbReference>
<dbReference type="Proteomes" id="UP001317779">
    <property type="component" value="Chromosome"/>
</dbReference>
<dbReference type="PANTHER" id="PTHR48111:SF1">
    <property type="entry name" value="TWO-COMPONENT RESPONSE REGULATOR ORR33"/>
    <property type="match status" value="1"/>
</dbReference>
<dbReference type="Gene3D" id="3.40.50.2300">
    <property type="match status" value="1"/>
</dbReference>